<keyword evidence="2" id="KW-1185">Reference proteome</keyword>
<dbReference type="AlphaFoldDB" id="A0A840RQM6"/>
<comment type="caution">
    <text evidence="1">The sequence shown here is derived from an EMBL/GenBank/DDBJ whole genome shotgun (WGS) entry which is preliminary data.</text>
</comment>
<protein>
    <submittedName>
        <fullName evidence="1">Putative lipoprotein</fullName>
    </submittedName>
</protein>
<dbReference type="PROSITE" id="PS51257">
    <property type="entry name" value="PROKAR_LIPOPROTEIN"/>
    <property type="match status" value="1"/>
</dbReference>
<dbReference type="RefSeq" id="WP_168052981.1">
    <property type="nucleotide sequence ID" value="NZ_JAAOZT010000002.1"/>
</dbReference>
<accession>A0A840RQM6</accession>
<sequence>MLHKVYLGVIALLVLTTLSGCATWKHPYKGESDFYRDKLSCEKQAAQIYPTIIVNQLNPGYQSPSTTNCRRLNDDRNSPVVCNTTPGMYLPPSYSQSDVNGARREDAVNSCLKAGGWRLEY</sequence>
<gene>
    <name evidence="1" type="ORF">HNR39_000599</name>
</gene>
<reference evidence="1 2" key="1">
    <citation type="submission" date="2020-08" db="EMBL/GenBank/DDBJ databases">
        <title>Genomic Encyclopedia of Type Strains, Phase IV (KMG-IV): sequencing the most valuable type-strain genomes for metagenomic binning, comparative biology and taxonomic classification.</title>
        <authorList>
            <person name="Goeker M."/>
        </authorList>
    </citation>
    <scope>NUCLEOTIDE SEQUENCE [LARGE SCALE GENOMIC DNA]</scope>
    <source>
        <strain evidence="1 2">DSM 23240</strain>
    </source>
</reference>
<evidence type="ECO:0000313" key="1">
    <source>
        <dbReference type="EMBL" id="MBB5198789.1"/>
    </source>
</evidence>
<keyword evidence="1" id="KW-0449">Lipoprotein</keyword>
<name>A0A840RQM6_9BURK</name>
<dbReference type="EMBL" id="JACHHQ010000001">
    <property type="protein sequence ID" value="MBB5198789.1"/>
    <property type="molecule type" value="Genomic_DNA"/>
</dbReference>
<dbReference type="Proteomes" id="UP000571084">
    <property type="component" value="Unassembled WGS sequence"/>
</dbReference>
<proteinExistence type="predicted"/>
<organism evidence="1 2">
    <name type="scientific">Glaciimonas immobilis</name>
    <dbReference type="NCBI Taxonomy" id="728004"/>
    <lineage>
        <taxon>Bacteria</taxon>
        <taxon>Pseudomonadati</taxon>
        <taxon>Pseudomonadota</taxon>
        <taxon>Betaproteobacteria</taxon>
        <taxon>Burkholderiales</taxon>
        <taxon>Oxalobacteraceae</taxon>
        <taxon>Glaciimonas</taxon>
    </lineage>
</organism>
<evidence type="ECO:0000313" key="2">
    <source>
        <dbReference type="Proteomes" id="UP000571084"/>
    </source>
</evidence>